<accession>A0A4P7VP12</accession>
<proteinExistence type="predicted"/>
<evidence type="ECO:0000313" key="3">
    <source>
        <dbReference type="EMBL" id="QCD35945.1"/>
    </source>
</evidence>
<dbReference type="KEGG" id="mgod:E7746_08665"/>
<gene>
    <name evidence="3" type="ORF">E7746_08665</name>
</gene>
<evidence type="ECO:0000259" key="1">
    <source>
        <dbReference type="Pfam" id="PF13280"/>
    </source>
</evidence>
<dbReference type="Proteomes" id="UP000297031">
    <property type="component" value="Chromosome"/>
</dbReference>
<dbReference type="PANTHER" id="PTHR34580:SF9">
    <property type="entry name" value="SLL5097 PROTEIN"/>
    <property type="match status" value="1"/>
</dbReference>
<dbReference type="InterPro" id="IPR051534">
    <property type="entry name" value="CBASS_pafABC_assoc_protein"/>
</dbReference>
<evidence type="ECO:0000259" key="2">
    <source>
        <dbReference type="Pfam" id="PF25583"/>
    </source>
</evidence>
<feature type="domain" description="WCX" evidence="2">
    <location>
        <begin position="252"/>
        <end position="329"/>
    </location>
</feature>
<dbReference type="EMBL" id="CP039393">
    <property type="protein sequence ID" value="QCD35945.1"/>
    <property type="molecule type" value="Genomic_DNA"/>
</dbReference>
<dbReference type="InterPro" id="IPR057727">
    <property type="entry name" value="WCX_dom"/>
</dbReference>
<dbReference type="Pfam" id="PF25583">
    <property type="entry name" value="WCX"/>
    <property type="match status" value="1"/>
</dbReference>
<reference evidence="3 4" key="1">
    <citation type="submission" date="2019-02" db="EMBL/GenBank/DDBJ databases">
        <title>Isolation and identification of novel species under the genus Muribaculum.</title>
        <authorList>
            <person name="Miyake S."/>
            <person name="Ding Y."/>
            <person name="Low A."/>
            <person name="Soh M."/>
            <person name="Seedorf H."/>
        </authorList>
    </citation>
    <scope>NUCLEOTIDE SEQUENCE [LARGE SCALE GENOMIC DNA]</scope>
    <source>
        <strain evidence="3 4">TLL-A4</strain>
    </source>
</reference>
<name>A0A4P7VP12_9BACT</name>
<organism evidence="3 4">
    <name type="scientific">Muribaculum gordoncarteri</name>
    <dbReference type="NCBI Taxonomy" id="2530390"/>
    <lineage>
        <taxon>Bacteria</taxon>
        <taxon>Pseudomonadati</taxon>
        <taxon>Bacteroidota</taxon>
        <taxon>Bacteroidia</taxon>
        <taxon>Bacteroidales</taxon>
        <taxon>Muribaculaceae</taxon>
        <taxon>Muribaculum</taxon>
    </lineage>
</organism>
<feature type="domain" description="WYL" evidence="1">
    <location>
        <begin position="153"/>
        <end position="219"/>
    </location>
</feature>
<dbReference type="PANTHER" id="PTHR34580">
    <property type="match status" value="1"/>
</dbReference>
<dbReference type="OrthoDB" id="43316at2"/>
<keyword evidence="4" id="KW-1185">Reference proteome</keyword>
<evidence type="ECO:0000313" key="4">
    <source>
        <dbReference type="Proteomes" id="UP000297031"/>
    </source>
</evidence>
<dbReference type="AlphaFoldDB" id="A0A4P7VP12"/>
<dbReference type="InterPro" id="IPR026881">
    <property type="entry name" value="WYL_dom"/>
</dbReference>
<dbReference type="RefSeq" id="WP_136410549.1">
    <property type="nucleotide sequence ID" value="NZ_CP039393.1"/>
</dbReference>
<dbReference type="Pfam" id="PF13280">
    <property type="entry name" value="WYL"/>
    <property type="match status" value="1"/>
</dbReference>
<protein>
    <submittedName>
        <fullName evidence="3">WYL domain-containing protein</fullName>
    </submittedName>
</protein>
<dbReference type="PROSITE" id="PS52050">
    <property type="entry name" value="WYL"/>
    <property type="match status" value="1"/>
</dbReference>
<sequence>MSQNKNALLRYHTIDRCLRNTARRWTLQDLVDACSDALYEYEGKDDQVSVRTVQLDLQMMRSDRLGYEAPIEVYERKYYRYSDPDYSISRLPLSSHDIELLNGAIDILRRFDEFDRYHDMADVVSRLQDRVALTERRPIVDFERNRRLKGLEWLNVIYDFISSRTTIRVVYHSFNARHPSEYFIFPYLLKEYRNRWFVFGSRAGDMKLFNFALDRILEVNPCPDIPYRDDPDFDDHFFDDVIGVTKHSRLPKATVRFWADSSQASYILTKPVHDSQRCVDRCNDDGSMTFEVDVVLNPEFYAVMMSFGGGVKVLSPKSAVTRMRDMFRKGANIYG</sequence>